<dbReference type="Proteomes" id="UP000192652">
    <property type="component" value="Unassembled WGS sequence"/>
</dbReference>
<comment type="subcellular location">
    <subcellularLocation>
        <location evidence="1">Membrane</location>
        <topology evidence="1">Single-pass membrane protein</topology>
    </subcellularLocation>
</comment>
<comment type="similarity">
    <text evidence="2">Belongs to the BA14k family.</text>
</comment>
<keyword evidence="4" id="KW-0472">Membrane</keyword>
<feature type="chain" id="PRO_5046994416" description="Lectin-like protein BA14k" evidence="7">
    <location>
        <begin position="24"/>
        <end position="159"/>
    </location>
</feature>
<dbReference type="RefSeq" id="WP_081173327.1">
    <property type="nucleotide sequence ID" value="NZ_MSPX01000001.1"/>
</dbReference>
<keyword evidence="5" id="KW-0430">Lectin</keyword>
<evidence type="ECO:0000256" key="6">
    <source>
        <dbReference type="ARBA" id="ARBA00025321"/>
    </source>
</evidence>
<keyword evidence="4" id="KW-1003">Cell membrane</keyword>
<dbReference type="InterPro" id="IPR012413">
    <property type="entry name" value="BA14K"/>
</dbReference>
<keyword evidence="9" id="KW-1185">Reference proteome</keyword>
<evidence type="ECO:0000256" key="7">
    <source>
        <dbReference type="SAM" id="SignalP"/>
    </source>
</evidence>
<protein>
    <recommendedName>
        <fullName evidence="3">Lectin-like protein BA14k</fullName>
    </recommendedName>
</protein>
<dbReference type="Pfam" id="PF07886">
    <property type="entry name" value="BA14K"/>
    <property type="match status" value="1"/>
</dbReference>
<evidence type="ECO:0000313" key="9">
    <source>
        <dbReference type="Proteomes" id="UP000192652"/>
    </source>
</evidence>
<evidence type="ECO:0000256" key="5">
    <source>
        <dbReference type="ARBA" id="ARBA00022734"/>
    </source>
</evidence>
<dbReference type="EMBL" id="MSPX01000001">
    <property type="protein sequence ID" value="OQP88259.1"/>
    <property type="molecule type" value="Genomic_DNA"/>
</dbReference>
<gene>
    <name evidence="8" type="ORF">BTR14_02085</name>
</gene>
<keyword evidence="7" id="KW-0732">Signal</keyword>
<accession>A0ABX3PJ64</accession>
<evidence type="ECO:0000313" key="8">
    <source>
        <dbReference type="EMBL" id="OQP88259.1"/>
    </source>
</evidence>
<reference evidence="8 9" key="1">
    <citation type="journal article" date="2017" name="Antonie Van Leeuwenhoek">
        <title>Rhizobium rhizosphaerae sp. nov., a novel species isolated from rice rhizosphere.</title>
        <authorList>
            <person name="Zhao J.J."/>
            <person name="Zhang J."/>
            <person name="Zhang R.J."/>
            <person name="Zhang C.W."/>
            <person name="Yin H.Q."/>
            <person name="Zhang X.X."/>
        </authorList>
    </citation>
    <scope>NUCLEOTIDE SEQUENCE [LARGE SCALE GENOMIC DNA]</scope>
    <source>
        <strain evidence="8 9">RD15</strain>
    </source>
</reference>
<sequence length="159" mass="18589">MKKLLILVLSAALSLPVAMPTQAMPRAPVVAPEASSDVIRVDDHRRWRPHHGYNRGWRHDRGAWRHDRGWDRRYRHYGWRHDRSYRHHYRDWGVPLGALAAGAIIGGAIAAPPPPRRVYRSVGGSHLNWCYARYRSYRAYDNSYQPYNGPRRQCYSPYS</sequence>
<proteinExistence type="inferred from homology"/>
<evidence type="ECO:0000256" key="2">
    <source>
        <dbReference type="ARBA" id="ARBA00010270"/>
    </source>
</evidence>
<name>A0ABX3PJ64_9HYPH</name>
<organism evidence="8 9">
    <name type="scientific">Xaviernesmea rhizosphaerae</name>
    <dbReference type="NCBI Taxonomy" id="1672749"/>
    <lineage>
        <taxon>Bacteria</taxon>
        <taxon>Pseudomonadati</taxon>
        <taxon>Pseudomonadota</taxon>
        <taxon>Alphaproteobacteria</taxon>
        <taxon>Hyphomicrobiales</taxon>
        <taxon>Rhizobiaceae</taxon>
        <taxon>Rhizobium/Agrobacterium group</taxon>
        <taxon>Xaviernesmea</taxon>
    </lineage>
</organism>
<evidence type="ECO:0000256" key="1">
    <source>
        <dbReference type="ARBA" id="ARBA00004167"/>
    </source>
</evidence>
<evidence type="ECO:0000256" key="3">
    <source>
        <dbReference type="ARBA" id="ARBA00020552"/>
    </source>
</evidence>
<comment type="function">
    <text evidence="6">Has immunoglobulin-binding and hemagglutination properties, and can bind to mannose. Essential for virulence. May be involved in LPS biosynthesis or polysaccharide transport.</text>
</comment>
<comment type="caution">
    <text evidence="8">The sequence shown here is derived from an EMBL/GenBank/DDBJ whole genome shotgun (WGS) entry which is preliminary data.</text>
</comment>
<evidence type="ECO:0000256" key="4">
    <source>
        <dbReference type="ARBA" id="ARBA00022475"/>
    </source>
</evidence>
<feature type="signal peptide" evidence="7">
    <location>
        <begin position="1"/>
        <end position="23"/>
    </location>
</feature>